<dbReference type="Proteomes" id="UP000018735">
    <property type="component" value="Chromosome"/>
</dbReference>
<gene>
    <name evidence="2" type="ORF">GCW_00760</name>
</gene>
<dbReference type="EMBL" id="CP006916">
    <property type="protein sequence ID" value="AHB99450.1"/>
    <property type="molecule type" value="Genomic_DNA"/>
</dbReference>
<keyword evidence="1" id="KW-0472">Membrane</keyword>
<protein>
    <submittedName>
        <fullName evidence="2">Uncharacterized protein</fullName>
    </submittedName>
</protein>
<dbReference type="HOGENOM" id="CLU_2465710_0_0_14"/>
<accession>A0A0F6CK28</accession>
<feature type="transmembrane region" description="Helical" evidence="1">
    <location>
        <begin position="64"/>
        <end position="85"/>
    </location>
</feature>
<feature type="transmembrane region" description="Helical" evidence="1">
    <location>
        <begin position="6"/>
        <end position="31"/>
    </location>
</feature>
<dbReference type="RefSeq" id="WP_011113363.1">
    <property type="nucleotide sequence ID" value="NC_023030.2"/>
</dbReference>
<sequence>MDTTRIVFITLSTLALVICLVFWGSSFYMFWKRYRIRRTTYDGAFGKTISDKEMKLTWWQKNGGYLLFISGLMILLFSVAGFVSLTNL</sequence>
<keyword evidence="1" id="KW-1133">Transmembrane helix</keyword>
<dbReference type="KEGG" id="mgz:GCW_00760"/>
<evidence type="ECO:0000256" key="1">
    <source>
        <dbReference type="SAM" id="Phobius"/>
    </source>
</evidence>
<organism evidence="2 3">
    <name type="scientific">Mycoplasmoides gallisepticum S6</name>
    <dbReference type="NCBI Taxonomy" id="1006581"/>
    <lineage>
        <taxon>Bacteria</taxon>
        <taxon>Bacillati</taxon>
        <taxon>Mycoplasmatota</taxon>
        <taxon>Mycoplasmoidales</taxon>
        <taxon>Mycoplasmoidaceae</taxon>
        <taxon>Mycoplasmoides</taxon>
    </lineage>
</organism>
<evidence type="ECO:0000313" key="2">
    <source>
        <dbReference type="EMBL" id="AHB99450.1"/>
    </source>
</evidence>
<reference evidence="2 3" key="1">
    <citation type="journal article" date="2011" name="PLoS ONE">
        <title>Core proteome of the minimal cell: comparative proteomics of three mollicute species.</title>
        <authorList>
            <person name="Fisunov G.Y."/>
            <person name="Alexeev D.G."/>
            <person name="Bazaleev N.A."/>
            <person name="Ladygina V.G."/>
            <person name="Galyamina M.A."/>
            <person name="Kondratov I.G."/>
            <person name="Zhukova N.A."/>
            <person name="Serebryakova M.V."/>
            <person name="Demina I.A."/>
            <person name="Govorun V.M."/>
        </authorList>
    </citation>
    <scope>NUCLEOTIDE SEQUENCE [LARGE SCALE GENOMIC DNA]</scope>
    <source>
        <strain evidence="2 3">S6</strain>
    </source>
</reference>
<dbReference type="NCBIfam" id="NF046005">
    <property type="entry name" value="near_gluc_PtsG"/>
    <property type="match status" value="1"/>
</dbReference>
<name>A0A0F6CK28_MYCGL</name>
<dbReference type="GeneID" id="97127521"/>
<proteinExistence type="predicted"/>
<dbReference type="AlphaFoldDB" id="A0A0F6CK28"/>
<keyword evidence="1" id="KW-0812">Transmembrane</keyword>
<evidence type="ECO:0000313" key="3">
    <source>
        <dbReference type="Proteomes" id="UP000018735"/>
    </source>
</evidence>